<feature type="compositionally biased region" description="Basic residues" evidence="15">
    <location>
        <begin position="73"/>
        <end position="82"/>
    </location>
</feature>
<feature type="transmembrane region" description="Helical" evidence="16">
    <location>
        <begin position="1134"/>
        <end position="1153"/>
    </location>
</feature>
<feature type="transmembrane region" description="Helical" evidence="16">
    <location>
        <begin position="961"/>
        <end position="979"/>
    </location>
</feature>
<keyword evidence="12" id="KW-0961">Cell wall biogenesis/degradation</keyword>
<dbReference type="Pfam" id="PF01663">
    <property type="entry name" value="Phosphodiest"/>
    <property type="match status" value="1"/>
</dbReference>
<comment type="function">
    <text evidence="13">Ethanolamine phosphate transferase involved in glycosylphosphatidylinositol-anchor biosynthesis. Transfers ethanolamine phosphate to the first alpha-1,4-linked mannose of the glycosylphosphatidylinositol precursor of GPI-anchor.</text>
</comment>
<evidence type="ECO:0000256" key="6">
    <source>
        <dbReference type="ARBA" id="ARBA00022679"/>
    </source>
</evidence>
<feature type="compositionally biased region" description="Basic and acidic residues" evidence="15">
    <location>
        <begin position="148"/>
        <end position="158"/>
    </location>
</feature>
<organism evidence="19 20">
    <name type="scientific">Aspergillus arachidicola</name>
    <dbReference type="NCBI Taxonomy" id="656916"/>
    <lineage>
        <taxon>Eukaryota</taxon>
        <taxon>Fungi</taxon>
        <taxon>Dikarya</taxon>
        <taxon>Ascomycota</taxon>
        <taxon>Pezizomycotina</taxon>
        <taxon>Eurotiomycetes</taxon>
        <taxon>Eurotiomycetidae</taxon>
        <taxon>Eurotiales</taxon>
        <taxon>Aspergillaceae</taxon>
        <taxon>Aspergillus</taxon>
        <taxon>Aspergillus subgen. Circumdati</taxon>
    </lineage>
</organism>
<evidence type="ECO:0000256" key="5">
    <source>
        <dbReference type="ARBA" id="ARBA00022502"/>
    </source>
</evidence>
<evidence type="ECO:0000256" key="1">
    <source>
        <dbReference type="ARBA" id="ARBA00004477"/>
    </source>
</evidence>
<comment type="similarity">
    <text evidence="3">Belongs to the PIGG/PIGN/PIGO family. PIGN subfamily.</text>
</comment>
<feature type="domain" description="GPI ethanolamine phosphate transferase 1 C-terminal" evidence="17">
    <location>
        <begin position="887"/>
        <end position="1350"/>
    </location>
</feature>
<keyword evidence="14" id="KW-0175">Coiled coil</keyword>
<evidence type="ECO:0000256" key="12">
    <source>
        <dbReference type="ARBA" id="ARBA00023316"/>
    </source>
</evidence>
<reference evidence="19 20" key="1">
    <citation type="submission" date="2017-05" db="EMBL/GenBank/DDBJ databases">
        <title>Genome sequence for an aflatoxigenic pathogen of Argentinian peanut, Aspergillus arachidicola.</title>
        <authorList>
            <person name="Moore G."/>
            <person name="Beltz S.B."/>
            <person name="Mack B.M."/>
        </authorList>
    </citation>
    <scope>NUCLEOTIDE SEQUENCE [LARGE SCALE GENOMIC DNA]</scope>
    <source>
        <strain evidence="19 20">CBS 117610</strain>
    </source>
</reference>
<evidence type="ECO:0000259" key="18">
    <source>
        <dbReference type="Pfam" id="PF12539"/>
    </source>
</evidence>
<keyword evidence="5" id="KW-0337">GPI-anchor biosynthesis</keyword>
<dbReference type="InterPro" id="IPR020981">
    <property type="entry name" value="Csm1/Pcs1_C"/>
</dbReference>
<keyword evidence="20" id="KW-1185">Reference proteome</keyword>
<evidence type="ECO:0000313" key="19">
    <source>
        <dbReference type="EMBL" id="PIG80126.1"/>
    </source>
</evidence>
<dbReference type="Pfam" id="PF04987">
    <property type="entry name" value="PigN"/>
    <property type="match status" value="1"/>
</dbReference>
<dbReference type="UniPathway" id="UPA00196"/>
<feature type="transmembrane region" description="Helical" evidence="16">
    <location>
        <begin position="1252"/>
        <end position="1271"/>
    </location>
</feature>
<keyword evidence="6 19" id="KW-0808">Transferase</keyword>
<dbReference type="CDD" id="cd16020">
    <property type="entry name" value="GPI_EPT_1"/>
    <property type="match status" value="1"/>
</dbReference>
<feature type="transmembrane region" description="Helical" evidence="16">
    <location>
        <begin position="1055"/>
        <end position="1075"/>
    </location>
</feature>
<dbReference type="GO" id="GO:0006506">
    <property type="term" value="P:GPI anchor biosynthetic process"/>
    <property type="evidence" value="ECO:0007669"/>
    <property type="project" value="UniProtKB-UniPathway"/>
</dbReference>
<dbReference type="Proteomes" id="UP000231358">
    <property type="component" value="Unassembled WGS sequence"/>
</dbReference>
<dbReference type="InterPro" id="IPR017852">
    <property type="entry name" value="GPI_EtnP_transferase_1_C"/>
</dbReference>
<feature type="domain" description="Monopolin complex subunit Csm1/Pcs1 C-terminal" evidence="18">
    <location>
        <begin position="409"/>
        <end position="468"/>
    </location>
</feature>
<feature type="compositionally biased region" description="Polar residues" evidence="15">
    <location>
        <begin position="237"/>
        <end position="246"/>
    </location>
</feature>
<accession>A0A2G7FHQ1</accession>
<gene>
    <name evidence="19" type="ORF">AARAC_003781</name>
</gene>
<dbReference type="EMBL" id="NEXV01000632">
    <property type="protein sequence ID" value="PIG80126.1"/>
    <property type="molecule type" value="Genomic_DNA"/>
</dbReference>
<evidence type="ECO:0000256" key="9">
    <source>
        <dbReference type="ARBA" id="ARBA00022989"/>
    </source>
</evidence>
<feature type="transmembrane region" description="Helical" evidence="16">
    <location>
        <begin position="1095"/>
        <end position="1114"/>
    </location>
</feature>
<dbReference type="GO" id="GO:0005789">
    <property type="term" value="C:endoplasmic reticulum membrane"/>
    <property type="evidence" value="ECO:0007669"/>
    <property type="project" value="UniProtKB-SubCell"/>
</dbReference>
<dbReference type="InterPro" id="IPR002591">
    <property type="entry name" value="Phosphodiest/P_Trfase"/>
</dbReference>
<dbReference type="CDD" id="cd23787">
    <property type="entry name" value="RWD_CSM1"/>
    <property type="match status" value="1"/>
</dbReference>
<dbReference type="Pfam" id="PF12539">
    <property type="entry name" value="Csm1"/>
    <property type="match status" value="1"/>
</dbReference>
<feature type="transmembrane region" description="Helical" evidence="16">
    <location>
        <begin position="999"/>
        <end position="1017"/>
    </location>
</feature>
<feature type="region of interest" description="Disordered" evidence="15">
    <location>
        <begin position="1409"/>
        <end position="1436"/>
    </location>
</feature>
<name>A0A2G7FHQ1_9EURO</name>
<dbReference type="GO" id="GO:0051377">
    <property type="term" value="F:mannose-ethanolamine phosphotransferase activity"/>
    <property type="evidence" value="ECO:0007669"/>
    <property type="project" value="InterPro"/>
</dbReference>
<feature type="region of interest" description="Disordered" evidence="15">
    <location>
        <begin position="1"/>
        <end position="255"/>
    </location>
</feature>
<dbReference type="Gene3D" id="3.40.720.10">
    <property type="entry name" value="Alkaline Phosphatase, subunit A"/>
    <property type="match status" value="1"/>
</dbReference>
<dbReference type="InterPro" id="IPR007070">
    <property type="entry name" value="GPI_EtnP_transferase_1"/>
</dbReference>
<feature type="transmembrane region" description="Helical" evidence="16">
    <location>
        <begin position="1326"/>
        <end position="1345"/>
    </location>
</feature>
<feature type="transmembrane region" description="Helical" evidence="16">
    <location>
        <begin position="936"/>
        <end position="954"/>
    </location>
</feature>
<feature type="transmembrane region" description="Helical" evidence="16">
    <location>
        <begin position="1291"/>
        <end position="1314"/>
    </location>
</feature>
<dbReference type="Gene3D" id="3.90.1150.80">
    <property type="match status" value="1"/>
</dbReference>
<feature type="transmembrane region" description="Helical" evidence="16">
    <location>
        <begin position="1357"/>
        <end position="1377"/>
    </location>
</feature>
<evidence type="ECO:0000256" key="7">
    <source>
        <dbReference type="ARBA" id="ARBA00022692"/>
    </source>
</evidence>
<dbReference type="GO" id="GO:0071555">
    <property type="term" value="P:cell wall organization"/>
    <property type="evidence" value="ECO:0007669"/>
    <property type="project" value="UniProtKB-KW"/>
</dbReference>
<evidence type="ECO:0000256" key="16">
    <source>
        <dbReference type="SAM" id="Phobius"/>
    </source>
</evidence>
<evidence type="ECO:0000256" key="3">
    <source>
        <dbReference type="ARBA" id="ARBA00008400"/>
    </source>
</evidence>
<feature type="compositionally biased region" description="Acidic residues" evidence="15">
    <location>
        <begin position="210"/>
        <end position="220"/>
    </location>
</feature>
<feature type="coiled-coil region" evidence="14">
    <location>
        <begin position="258"/>
        <end position="377"/>
    </location>
</feature>
<proteinExistence type="inferred from homology"/>
<protein>
    <recommendedName>
        <fullName evidence="4">GPI ethanolamine phosphate transferase 1</fullName>
    </recommendedName>
</protein>
<evidence type="ECO:0000313" key="20">
    <source>
        <dbReference type="Proteomes" id="UP000231358"/>
    </source>
</evidence>
<dbReference type="FunFam" id="3.40.720.10:FF:000015">
    <property type="entry name" value="GPI ethanolamine phosphate transferase 1"/>
    <property type="match status" value="1"/>
</dbReference>
<keyword evidence="10 16" id="KW-0472">Membrane</keyword>
<evidence type="ECO:0000256" key="8">
    <source>
        <dbReference type="ARBA" id="ARBA00022824"/>
    </source>
</evidence>
<dbReference type="STRING" id="656916.A0A2G7FHQ1"/>
<dbReference type="PANTHER" id="PTHR12250">
    <property type="entry name" value="PHOSPHATIDYLINOSITOL GLYCAN, CLASS N"/>
    <property type="match status" value="1"/>
</dbReference>
<evidence type="ECO:0000256" key="11">
    <source>
        <dbReference type="ARBA" id="ARBA00023180"/>
    </source>
</evidence>
<keyword evidence="9 16" id="KW-1133">Transmembrane helix</keyword>
<comment type="subcellular location">
    <subcellularLocation>
        <location evidence="1">Endoplasmic reticulum membrane</location>
        <topology evidence="1">Multi-pass membrane protein</topology>
    </subcellularLocation>
</comment>
<evidence type="ECO:0000256" key="15">
    <source>
        <dbReference type="SAM" id="MobiDB-lite"/>
    </source>
</evidence>
<evidence type="ECO:0000259" key="17">
    <source>
        <dbReference type="Pfam" id="PF04987"/>
    </source>
</evidence>
<keyword evidence="7 16" id="KW-0812">Transmembrane</keyword>
<evidence type="ECO:0000256" key="13">
    <source>
        <dbReference type="ARBA" id="ARBA00024850"/>
    </source>
</evidence>
<dbReference type="InterPro" id="IPR038608">
    <property type="entry name" value="Csm1/Pcs1_C_sf"/>
</dbReference>
<evidence type="ECO:0000256" key="2">
    <source>
        <dbReference type="ARBA" id="ARBA00004687"/>
    </source>
</evidence>
<evidence type="ECO:0000256" key="4">
    <source>
        <dbReference type="ARBA" id="ARBA00020831"/>
    </source>
</evidence>
<comment type="caution">
    <text evidence="19">The sequence shown here is derived from an EMBL/GenBank/DDBJ whole genome shotgun (WGS) entry which is preliminary data.</text>
</comment>
<comment type="pathway">
    <text evidence="2">Glycolipid biosynthesis; glycosylphosphatidylinositol-anchor biosynthesis.</text>
</comment>
<dbReference type="InterPro" id="IPR017850">
    <property type="entry name" value="Alkaline_phosphatase_core_sf"/>
</dbReference>
<feature type="transmembrane region" description="Helical" evidence="16">
    <location>
        <begin position="1029"/>
        <end position="1049"/>
    </location>
</feature>
<dbReference type="PANTHER" id="PTHR12250:SF0">
    <property type="entry name" value="GPI ETHANOLAMINE PHOSPHATE TRANSFERASE 1"/>
    <property type="match status" value="1"/>
</dbReference>
<keyword evidence="8" id="KW-0256">Endoplasmic reticulum</keyword>
<keyword evidence="11" id="KW-0325">Glycoprotein</keyword>
<dbReference type="SUPFAM" id="SSF53649">
    <property type="entry name" value="Alkaline phosphatase-like"/>
    <property type="match status" value="1"/>
</dbReference>
<feature type="transmembrane region" description="Helical" evidence="16">
    <location>
        <begin position="898"/>
        <end position="916"/>
    </location>
</feature>
<feature type="compositionally biased region" description="Basic and acidic residues" evidence="15">
    <location>
        <begin position="176"/>
        <end position="192"/>
    </location>
</feature>
<evidence type="ECO:0000256" key="14">
    <source>
        <dbReference type="SAM" id="Coils"/>
    </source>
</evidence>
<evidence type="ECO:0000256" key="10">
    <source>
        <dbReference type="ARBA" id="ARBA00023136"/>
    </source>
</evidence>
<dbReference type="InterPro" id="IPR037671">
    <property type="entry name" value="PIGN_N"/>
</dbReference>
<feature type="compositionally biased region" description="Acidic residues" evidence="15">
    <location>
        <begin position="93"/>
        <end position="104"/>
    </location>
</feature>
<sequence>MPPKRKAAAKLSNLAESDNEDATQAQEPRDDERPTKKPRGRPRSKSAELKPLIQSKNDTAAVPSQAPEAAPKRGTRRGRPKGSRGSLQSINQETEEQEPEEGEEASGPHVPESAPASNDELVASQPATRSTRSAKPAKPTTTRGRRKATVEKQVKTDGEFQYTPRNMRQHKSPVKANEEAEQSTKQRRKADPQSEPEEEVSEGEKAAPDVVEETFVQEEPMEPRSISMSPAKRRQSTQRPLQSSPLKPNAEPELRRKIGELTKKYDTLESRYRTLKEIGVVEANANMEKLRKQCEAMTNASNNLVAGLKAELEAQKALGQQSRTLQKQLKERDAEIAQLKSQAEDATSQLSSAQTEVKALQTKLAAARNTAASLESAAAKVPGSAIKGGNNRASAAASAEAAQAAQFAQLKEDLYTDLTGLIIRDVKKGDSDNLYDCIQTGINGTLHFKLAVPHVSSANFENAEFHPIVSGMRSFGVERETSAEAPAKRLVLFVADGLRADKAFQALPDPDAPADLENGEPIYLAPFIRSRALSHGTFGISHTRVPTESRPGHVALIAGLYEDVSAVTTGWKLNPVDFDSVFNRSRHTWSWGSPDILPMFKEGAVPGRIDADTYGEEAEDFSADATKLDTWVFDKVKELFASAKNNPELDAKLREDKLVFFLHLLGLDTTGHSYRPYSKEYLRNIKLVDKGVQEITQLVEDFYGDGKTSFVFTADHGMSDWGSHGDGHPDNTRTPLVVWGSGVVSPRYTHEGTISGHEDGVSADWGLDSVQRNDVAQADVAALMAYLVGLDFPTNSVGQLPLGYLDTSPKDKALAALANAQGVLEMYRVKEEQKRDALLRYTPFEPLADNGETSVEARLERIKTLISNKSYDASIELSSELLLTALEGLRYLQTYDWLFLRTIVSLGYLGWIAYALTTVIDLHVLHGKSESNRTTFSIMFFSSVLVALFSVLLYQGSSWRYYLYALFPIFFWEEVFARRKALLAGREILLGHVHSVQSYFHREIFTVCFVLGGFWPITYGAKFLGQHKLLSTSWALGCSLMSIFTLLPANKVEDMTMISCGSLLMFLTGLLYLIFERSILGQKGSSDQNSAVSSCGSRTIMGAQVGMILLALIVTRSSVASLQAKQGLPLGNQVLGWAILVTSLLLPFFHSLYPNRHYLHRLMVIFLTFSPIFIILTISYEGLFYFVFCMTLLTWVRLEQAIYIHSAAPAREQDHGVANGSLSAKKPSTGNTVVVEGQTYRYRTLSVSDARVALFFFFLLQSGFFSTGNIASVSSFSLDSVYRLIPIFNPFSQGALLILKLLIPFAIISANLGILNRRLEVAPSALFMVVMSISDVMTLNFFYMVRDEGSWLEIGTTISHFCIASFLCTFVAVLEFLSELFISGVDFGHPATTVGSAVAKAVNGSVACGHSPDSDRSGEDSTSVGITAKADPDARS</sequence>